<sequence length="191" mass="19762">MAEFVDAALSFPAVLLSFLLVVVVLYWVLVLLGTFDVELAGGDGGDDGGLLDGVGLGGVPVTVTLSVLVVVAWFVSLVGGVLLGGNVLVGIGVLLVALFLGLLAARVVAVPLRRLYTTTTEASRSDFVGRECVIRTGRVSADFGQAEVTAADGSSAIVQVRQTGEHALAAGHRALIFDYDTDGEFFWVAPA</sequence>
<feature type="transmembrane region" description="Helical" evidence="1">
    <location>
        <begin position="12"/>
        <end position="32"/>
    </location>
</feature>
<keyword evidence="1" id="KW-0472">Membrane</keyword>
<feature type="transmembrane region" description="Helical" evidence="1">
    <location>
        <begin position="53"/>
        <end position="75"/>
    </location>
</feature>
<feature type="transmembrane region" description="Helical" evidence="1">
    <location>
        <begin position="81"/>
        <end position="105"/>
    </location>
</feature>
<accession>A0ABT2JDQ9</accession>
<dbReference type="EMBL" id="JAFFZE010000016">
    <property type="protein sequence ID" value="MCT2585851.1"/>
    <property type="molecule type" value="Genomic_DNA"/>
</dbReference>
<keyword evidence="3" id="KW-1185">Reference proteome</keyword>
<dbReference type="RefSeq" id="WP_260193579.1">
    <property type="nucleotide sequence ID" value="NZ_JAFFZE010000016.1"/>
</dbReference>
<reference evidence="2 3" key="1">
    <citation type="submission" date="2021-02" db="EMBL/GenBank/DDBJ databases">
        <title>Actinophytocola xerophila sp. nov., isolated from soil of cotton cropping field.</title>
        <authorList>
            <person name="Huang R."/>
            <person name="Chen X."/>
            <person name="Ge X."/>
            <person name="Liu W."/>
        </authorList>
    </citation>
    <scope>NUCLEOTIDE SEQUENCE [LARGE SCALE GENOMIC DNA]</scope>
    <source>
        <strain evidence="2 3">S1-96</strain>
    </source>
</reference>
<name>A0ABT2JDQ9_9PSEU</name>
<organism evidence="2 3">
    <name type="scientific">Actinophytocola gossypii</name>
    <dbReference type="NCBI Taxonomy" id="2812003"/>
    <lineage>
        <taxon>Bacteria</taxon>
        <taxon>Bacillati</taxon>
        <taxon>Actinomycetota</taxon>
        <taxon>Actinomycetes</taxon>
        <taxon>Pseudonocardiales</taxon>
        <taxon>Pseudonocardiaceae</taxon>
    </lineage>
</organism>
<proteinExistence type="predicted"/>
<comment type="caution">
    <text evidence="2">The sequence shown here is derived from an EMBL/GenBank/DDBJ whole genome shotgun (WGS) entry which is preliminary data.</text>
</comment>
<evidence type="ECO:0008006" key="4">
    <source>
        <dbReference type="Google" id="ProtNLM"/>
    </source>
</evidence>
<evidence type="ECO:0000256" key="1">
    <source>
        <dbReference type="SAM" id="Phobius"/>
    </source>
</evidence>
<keyword evidence="1" id="KW-1133">Transmembrane helix</keyword>
<protein>
    <recommendedName>
        <fullName evidence="4">DUF1449 family protein</fullName>
    </recommendedName>
</protein>
<evidence type="ECO:0000313" key="2">
    <source>
        <dbReference type="EMBL" id="MCT2585851.1"/>
    </source>
</evidence>
<keyword evidence="1" id="KW-0812">Transmembrane</keyword>
<gene>
    <name evidence="2" type="ORF">JT362_22290</name>
</gene>
<evidence type="ECO:0000313" key="3">
    <source>
        <dbReference type="Proteomes" id="UP001156441"/>
    </source>
</evidence>
<dbReference type="Proteomes" id="UP001156441">
    <property type="component" value="Unassembled WGS sequence"/>
</dbReference>